<dbReference type="NCBIfam" id="TIGR01245">
    <property type="entry name" value="trpD"/>
    <property type="match status" value="1"/>
</dbReference>
<name>D5X787_THEPJ</name>
<dbReference type="InterPro" id="IPR036320">
    <property type="entry name" value="Glycosyl_Trfase_fam3_N_dom_sf"/>
</dbReference>
<dbReference type="SUPFAM" id="SSF47648">
    <property type="entry name" value="Nucleoside phosphorylase/phosphoribosyltransferase N-terminal domain"/>
    <property type="match status" value="1"/>
</dbReference>
<evidence type="ECO:0000259" key="11">
    <source>
        <dbReference type="Pfam" id="PF02885"/>
    </source>
</evidence>
<dbReference type="EMBL" id="CP002028">
    <property type="protein sequence ID" value="ADG82457.1"/>
    <property type="molecule type" value="Genomic_DNA"/>
</dbReference>
<protein>
    <recommendedName>
        <fullName evidence="9">Anthranilate phosphoribosyltransferase</fullName>
        <ecNumber evidence="9">2.4.2.18</ecNumber>
    </recommendedName>
</protein>
<dbReference type="InterPro" id="IPR035902">
    <property type="entry name" value="Nuc_phospho_transferase"/>
</dbReference>
<feature type="binding site" evidence="9">
    <location>
        <begin position="96"/>
        <end position="99"/>
    </location>
    <ligand>
        <name>5-phospho-alpha-D-ribose 1-diphosphate</name>
        <dbReference type="ChEBI" id="CHEBI:58017"/>
    </ligand>
</feature>
<keyword evidence="2 9" id="KW-0028">Amino-acid biosynthesis</keyword>
<proteinExistence type="inferred from homology"/>
<comment type="function">
    <text evidence="9">Catalyzes the transfer of the phosphoribosyl group of 5-phosphorylribose-1-pyrophosphate (PRPP) to anthranilate to yield N-(5'-phosphoribosyl)-anthranilate (PRA).</text>
</comment>
<comment type="cofactor">
    <cofactor evidence="9">
        <name>Mg(2+)</name>
        <dbReference type="ChEBI" id="CHEBI:18420"/>
    </cofactor>
    <text evidence="9">Binds 2 magnesium ions per monomer.</text>
</comment>
<comment type="caution">
    <text evidence="9">Lacks conserved residue(s) required for the propagation of feature annotation.</text>
</comment>
<dbReference type="SUPFAM" id="SSF52418">
    <property type="entry name" value="Nucleoside phosphorylase/phosphoribosyltransferase catalytic domain"/>
    <property type="match status" value="1"/>
</dbReference>
<dbReference type="HAMAP" id="MF_00211">
    <property type="entry name" value="TrpD"/>
    <property type="match status" value="1"/>
</dbReference>
<dbReference type="KEGG" id="tjr:TherJR_1605"/>
<feature type="binding site" evidence="9">
    <location>
        <position position="117"/>
    </location>
    <ligand>
        <name>anthranilate</name>
        <dbReference type="ChEBI" id="CHEBI:16567"/>
        <label>1</label>
    </ligand>
</feature>
<dbReference type="GO" id="GO:0000162">
    <property type="term" value="P:L-tryptophan biosynthetic process"/>
    <property type="evidence" value="ECO:0007669"/>
    <property type="project" value="UniProtKB-UniRule"/>
</dbReference>
<dbReference type="PANTHER" id="PTHR43285">
    <property type="entry name" value="ANTHRANILATE PHOSPHORIBOSYLTRANSFERASE"/>
    <property type="match status" value="1"/>
</dbReference>
<sequence>MLKESTVLKESISKVVAGQDLNEEEAAGLMEEIMSGRATDAQIASVITALRIKGETVDEITGFARVMRAKATPVPTSRILLLDTCGTGGDEANTFNISTTVAFVVAGADVPVAKHGNRSVSSKSGSADVLEALGVNLNLRPEQVGACIDRIGIGFLFAPALHGAMKYAIGPRREIGIRTVFNILGPLTNPAGAQVQVLGVYDERLTEVLAGVLDKLGTKAAFVVHGAGGMDEVSLSGPAVVSEVKNGRVHTYQLDPLDYGFQRVPNNALTGGDPAKNARITRNVLEGAPGVHRDVVLINSALGLVAAGFSSNIADGIKLAAKSIDSGAALKKLKDLIKITNEMAMENQRVSQGA</sequence>
<dbReference type="RefSeq" id="WP_013120472.1">
    <property type="nucleotide sequence ID" value="NC_014152.1"/>
</dbReference>
<dbReference type="Gene3D" id="3.40.1030.10">
    <property type="entry name" value="Nucleoside phosphorylase/phosphoribosyltransferase catalytic domain"/>
    <property type="match status" value="1"/>
</dbReference>
<evidence type="ECO:0000256" key="6">
    <source>
        <dbReference type="ARBA" id="ARBA00023141"/>
    </source>
</evidence>
<dbReference type="Pfam" id="PF00591">
    <property type="entry name" value="Glycos_transf_3"/>
    <property type="match status" value="1"/>
</dbReference>
<feature type="binding site" evidence="9">
    <location>
        <position position="172"/>
    </location>
    <ligand>
        <name>anthranilate</name>
        <dbReference type="ChEBI" id="CHEBI:16567"/>
        <label>2</label>
    </ligand>
</feature>
<feature type="binding site" evidence="9">
    <location>
        <position position="232"/>
    </location>
    <ligand>
        <name>Mg(2+)</name>
        <dbReference type="ChEBI" id="CHEBI:18420"/>
        <label>2</label>
    </ligand>
</feature>
<dbReference type="GO" id="GO:0000287">
    <property type="term" value="F:magnesium ion binding"/>
    <property type="evidence" value="ECO:0007669"/>
    <property type="project" value="UniProtKB-UniRule"/>
</dbReference>
<evidence type="ECO:0000256" key="8">
    <source>
        <dbReference type="ARBA" id="ARBA00061188"/>
    </source>
</evidence>
<evidence type="ECO:0000256" key="7">
    <source>
        <dbReference type="ARBA" id="ARBA00052328"/>
    </source>
</evidence>
<feature type="binding site" evidence="9">
    <location>
        <position position="232"/>
    </location>
    <ligand>
        <name>Mg(2+)</name>
        <dbReference type="ChEBI" id="CHEBI:18420"/>
        <label>1</label>
    </ligand>
</feature>
<keyword evidence="6 9" id="KW-0057">Aromatic amino acid biosynthesis</keyword>
<dbReference type="InterPro" id="IPR017459">
    <property type="entry name" value="Glycosyl_Trfase_fam3_N_dom"/>
</dbReference>
<dbReference type="UniPathway" id="UPA00035">
    <property type="reaction ID" value="UER00041"/>
</dbReference>
<keyword evidence="3 9" id="KW-0328">Glycosyltransferase</keyword>
<feature type="domain" description="Glycosyl transferase family 3" evidence="10">
    <location>
        <begin position="81"/>
        <end position="330"/>
    </location>
</feature>
<comment type="similarity">
    <text evidence="8">In the C-terminal section; belongs to the anthranilate phosphoribosyltransferase family.</text>
</comment>
<comment type="pathway">
    <text evidence="1 9">Amino-acid biosynthesis; L-tryptophan biosynthesis; L-tryptophan from chorismate: step 2/5.</text>
</comment>
<evidence type="ECO:0000256" key="3">
    <source>
        <dbReference type="ARBA" id="ARBA00022676"/>
    </source>
</evidence>
<dbReference type="GO" id="GO:0005829">
    <property type="term" value="C:cytosol"/>
    <property type="evidence" value="ECO:0007669"/>
    <property type="project" value="TreeGrafter"/>
</dbReference>
<keyword evidence="9" id="KW-0479">Metal-binding</keyword>
<evidence type="ECO:0000313" key="13">
    <source>
        <dbReference type="Proteomes" id="UP000002377"/>
    </source>
</evidence>
<comment type="subunit">
    <text evidence="9">Homodimer.</text>
</comment>
<dbReference type="InterPro" id="IPR000312">
    <property type="entry name" value="Glycosyl_Trfase_fam3"/>
</dbReference>
<dbReference type="Proteomes" id="UP000002377">
    <property type="component" value="Chromosome"/>
</dbReference>
<keyword evidence="5 9" id="KW-0822">Tryptophan biosynthesis</keyword>
<dbReference type="EC" id="2.4.2.18" evidence="9"/>
<dbReference type="Pfam" id="PF02885">
    <property type="entry name" value="Glycos_trans_3N"/>
    <property type="match status" value="1"/>
</dbReference>
<evidence type="ECO:0000256" key="1">
    <source>
        <dbReference type="ARBA" id="ARBA00004907"/>
    </source>
</evidence>
<gene>
    <name evidence="9" type="primary">trpD</name>
    <name evidence="12" type="ordered locus">TherJR_1605</name>
</gene>
<evidence type="ECO:0000256" key="2">
    <source>
        <dbReference type="ARBA" id="ARBA00022605"/>
    </source>
</evidence>
<dbReference type="AlphaFoldDB" id="D5X787"/>
<comment type="similarity">
    <text evidence="9">Belongs to the anthranilate phosphoribosyltransferase family.</text>
</comment>
<evidence type="ECO:0000313" key="12">
    <source>
        <dbReference type="EMBL" id="ADG82457.1"/>
    </source>
</evidence>
<dbReference type="PANTHER" id="PTHR43285:SF2">
    <property type="entry name" value="ANTHRANILATE PHOSPHORIBOSYLTRANSFERASE"/>
    <property type="match status" value="1"/>
</dbReference>
<feature type="binding site" evidence="9">
    <location>
        <position position="86"/>
    </location>
    <ligand>
        <name>anthranilate</name>
        <dbReference type="ChEBI" id="CHEBI:16567"/>
        <label>1</label>
    </ligand>
</feature>
<keyword evidence="13" id="KW-1185">Reference proteome</keyword>
<dbReference type="eggNOG" id="COG0547">
    <property type="taxonomic scope" value="Bacteria"/>
</dbReference>
<evidence type="ECO:0000256" key="5">
    <source>
        <dbReference type="ARBA" id="ARBA00022822"/>
    </source>
</evidence>
<dbReference type="STRING" id="635013.TherJR_1605"/>
<feature type="binding site" evidence="9">
    <location>
        <begin position="89"/>
        <end position="90"/>
    </location>
    <ligand>
        <name>5-phospho-alpha-D-ribose 1-diphosphate</name>
        <dbReference type="ChEBI" id="CHEBI:58017"/>
    </ligand>
</feature>
<dbReference type="Gene3D" id="1.20.970.10">
    <property type="entry name" value="Transferase, Pyrimidine Nucleoside Phosphorylase, Chain C"/>
    <property type="match status" value="1"/>
</dbReference>
<evidence type="ECO:0000256" key="4">
    <source>
        <dbReference type="ARBA" id="ARBA00022679"/>
    </source>
</evidence>
<keyword evidence="9" id="KW-0460">Magnesium</keyword>
<dbReference type="InterPro" id="IPR005940">
    <property type="entry name" value="Anthranilate_Pribosyl_Tfrase"/>
</dbReference>
<organism evidence="12 13">
    <name type="scientific">Thermincola potens (strain JR)</name>
    <dbReference type="NCBI Taxonomy" id="635013"/>
    <lineage>
        <taxon>Bacteria</taxon>
        <taxon>Bacillati</taxon>
        <taxon>Bacillota</taxon>
        <taxon>Clostridia</taxon>
        <taxon>Eubacteriales</taxon>
        <taxon>Thermincolaceae</taxon>
        <taxon>Thermincola</taxon>
    </lineage>
</organism>
<feature type="binding site" evidence="9">
    <location>
        <begin position="114"/>
        <end position="122"/>
    </location>
    <ligand>
        <name>5-phospho-alpha-D-ribose 1-diphosphate</name>
        <dbReference type="ChEBI" id="CHEBI:58017"/>
    </ligand>
</feature>
<feature type="domain" description="Glycosyl transferase family 3 N-terminal" evidence="11">
    <location>
        <begin position="9"/>
        <end position="71"/>
    </location>
</feature>
<feature type="binding site" evidence="9">
    <location>
        <position position="98"/>
    </location>
    <ligand>
        <name>Mg(2+)</name>
        <dbReference type="ChEBI" id="CHEBI:18420"/>
        <label>1</label>
    </ligand>
</feature>
<accession>D5X787</accession>
<evidence type="ECO:0000259" key="10">
    <source>
        <dbReference type="Pfam" id="PF00591"/>
    </source>
</evidence>
<reference evidence="12 13" key="1">
    <citation type="submission" date="2010-05" db="EMBL/GenBank/DDBJ databases">
        <title>Complete sequence of Thermincola sp. JR.</title>
        <authorList>
            <consortium name="US DOE Joint Genome Institute"/>
            <person name="Lucas S."/>
            <person name="Copeland A."/>
            <person name="Lapidus A."/>
            <person name="Cheng J.-F."/>
            <person name="Bruce D."/>
            <person name="Goodwin L."/>
            <person name="Pitluck S."/>
            <person name="Chertkov O."/>
            <person name="Detter J.C."/>
            <person name="Han C."/>
            <person name="Tapia R."/>
            <person name="Land M."/>
            <person name="Hauser L."/>
            <person name="Kyrpides N."/>
            <person name="Mikhailova N."/>
            <person name="Hazen T.C."/>
            <person name="Woyke T."/>
        </authorList>
    </citation>
    <scope>NUCLEOTIDE SEQUENCE [LARGE SCALE GENOMIC DNA]</scope>
    <source>
        <strain evidence="12 13">JR</strain>
    </source>
</reference>
<keyword evidence="4 9" id="KW-0808">Transferase</keyword>
<feature type="binding site" evidence="9">
    <location>
        <position position="231"/>
    </location>
    <ligand>
        <name>Mg(2+)</name>
        <dbReference type="ChEBI" id="CHEBI:18420"/>
        <label>2</label>
    </ligand>
</feature>
<feature type="binding site" evidence="9">
    <location>
        <position position="94"/>
    </location>
    <ligand>
        <name>5-phospho-alpha-D-ribose 1-diphosphate</name>
        <dbReference type="ChEBI" id="CHEBI:58017"/>
    </ligand>
</feature>
<dbReference type="FunFam" id="3.40.1030.10:FF:000002">
    <property type="entry name" value="Anthranilate phosphoribosyltransferase"/>
    <property type="match status" value="1"/>
</dbReference>
<feature type="binding site" evidence="9">
    <location>
        <position position="126"/>
    </location>
    <ligand>
        <name>5-phospho-alpha-D-ribose 1-diphosphate</name>
        <dbReference type="ChEBI" id="CHEBI:58017"/>
    </ligand>
</feature>
<feature type="binding site" evidence="9">
    <location>
        <position position="86"/>
    </location>
    <ligand>
        <name>5-phospho-alpha-D-ribose 1-diphosphate</name>
        <dbReference type="ChEBI" id="CHEBI:58017"/>
    </ligand>
</feature>
<dbReference type="GO" id="GO:0004048">
    <property type="term" value="F:anthranilate phosphoribosyltransferase activity"/>
    <property type="evidence" value="ECO:0007669"/>
    <property type="project" value="UniProtKB-UniRule"/>
</dbReference>
<dbReference type="HOGENOM" id="CLU_034315_2_1_9"/>
<comment type="catalytic activity">
    <reaction evidence="7 9">
        <text>N-(5-phospho-beta-D-ribosyl)anthranilate + diphosphate = 5-phospho-alpha-D-ribose 1-diphosphate + anthranilate</text>
        <dbReference type="Rhea" id="RHEA:11768"/>
        <dbReference type="ChEBI" id="CHEBI:16567"/>
        <dbReference type="ChEBI" id="CHEBI:18277"/>
        <dbReference type="ChEBI" id="CHEBI:33019"/>
        <dbReference type="ChEBI" id="CHEBI:58017"/>
        <dbReference type="EC" id="2.4.2.18"/>
    </reaction>
</comment>
<evidence type="ECO:0000256" key="9">
    <source>
        <dbReference type="HAMAP-Rule" id="MF_00211"/>
    </source>
</evidence>